<keyword evidence="3" id="KW-0032">Aminotransferase</keyword>
<keyword evidence="4" id="KW-0808">Transferase</keyword>
<dbReference type="InterPro" id="IPR015424">
    <property type="entry name" value="PyrdxlP-dep_Trfase"/>
</dbReference>
<sequence length="460" mass="50114">MRTTCPGPNTLAARAELDAFQETGALRFVVDVENSRGCYVRDVDGNVMLDMFSHIASLPIGYNHPTMLEVFTNPRNVATLAHRPALFNLPPAGYAKTVRETLMSVAPRGLTHVTTQMCGSCANENAMKQVYIAVANRRRRERGGYGAGDVSEEELSSCMVNRAPGSKPYKFLSFHGAFHGRTAACLSLTHSKPTHKLDIPAFEWPIAPFPRLRYPLDDPACAAHNAAEEARCVKETCELLDADPDVVGVIVEPVQSEGGDNHASGAFFRSLRAECASRGVKFIVDEVQTGCGASGTFWAHEQWGLDDPPDAVTFSKKMQIAGYYTKADLVPDAPYRVFNTWMGDPGKVLMLEAVLKCVKNDGLVENARVTGEYLREGLHALSRAHAGKLHNVRGVGTITAVDLDSSAARDDAVDALREEGVDIATCGDRTIRCRPGLYFTPKHARVFLDAFDRVLARSSG</sequence>
<dbReference type="EMBL" id="HBDY01000509">
    <property type="protein sequence ID" value="CAD8227039.1"/>
    <property type="molecule type" value="Transcribed_RNA"/>
</dbReference>
<evidence type="ECO:0000313" key="8">
    <source>
        <dbReference type="EMBL" id="CAD8227039.1"/>
    </source>
</evidence>
<dbReference type="GO" id="GO:0009450">
    <property type="term" value="P:gamma-aminobutyric acid catabolic process"/>
    <property type="evidence" value="ECO:0007669"/>
    <property type="project" value="TreeGrafter"/>
</dbReference>
<dbReference type="Gene3D" id="3.40.640.10">
    <property type="entry name" value="Type I PLP-dependent aspartate aminotransferase-like (Major domain)"/>
    <property type="match status" value="1"/>
</dbReference>
<dbReference type="FunFam" id="3.40.640.10:FF:000073">
    <property type="entry name" value="Probable 4-aminobutyrate aminotransferase"/>
    <property type="match status" value="1"/>
</dbReference>
<dbReference type="PANTHER" id="PTHR43206">
    <property type="entry name" value="AMINOTRANSFERASE"/>
    <property type="match status" value="1"/>
</dbReference>
<dbReference type="GO" id="GO:0034386">
    <property type="term" value="F:4-aminobutyrate:2-oxoglutarate transaminase activity"/>
    <property type="evidence" value="ECO:0007669"/>
    <property type="project" value="UniProtKB-EC"/>
</dbReference>
<dbReference type="InterPro" id="IPR005814">
    <property type="entry name" value="Aminotrans_3"/>
</dbReference>
<evidence type="ECO:0000256" key="1">
    <source>
        <dbReference type="ARBA" id="ARBA00001933"/>
    </source>
</evidence>
<dbReference type="AlphaFoldDB" id="A0A7R9T6W3"/>
<proteinExistence type="inferred from homology"/>
<evidence type="ECO:0000256" key="4">
    <source>
        <dbReference type="ARBA" id="ARBA00022679"/>
    </source>
</evidence>
<organism evidence="8">
    <name type="scientific">Micromonas pusilla</name>
    <name type="common">Picoplanktonic green alga</name>
    <name type="synonym">Chromulina pusilla</name>
    <dbReference type="NCBI Taxonomy" id="38833"/>
    <lineage>
        <taxon>Eukaryota</taxon>
        <taxon>Viridiplantae</taxon>
        <taxon>Chlorophyta</taxon>
        <taxon>Mamiellophyceae</taxon>
        <taxon>Mamiellales</taxon>
        <taxon>Mamiellaceae</taxon>
        <taxon>Micromonas</taxon>
    </lineage>
</organism>
<dbReference type="GO" id="GO:0030170">
    <property type="term" value="F:pyridoxal phosphate binding"/>
    <property type="evidence" value="ECO:0007669"/>
    <property type="project" value="InterPro"/>
</dbReference>
<evidence type="ECO:0000256" key="7">
    <source>
        <dbReference type="RuleBase" id="RU003560"/>
    </source>
</evidence>
<gene>
    <name evidence="8" type="ORF">MPUS1402_LOCUS363</name>
</gene>
<comment type="cofactor">
    <cofactor evidence="1">
        <name>pyridoxal 5'-phosphate</name>
        <dbReference type="ChEBI" id="CHEBI:597326"/>
    </cofactor>
</comment>
<protein>
    <recommendedName>
        <fullName evidence="9">Gamma-amino-N-butyrate transaminase</fullName>
    </recommendedName>
</protein>
<dbReference type="CDD" id="cd00610">
    <property type="entry name" value="OAT_like"/>
    <property type="match status" value="1"/>
</dbReference>
<reference evidence="8" key="1">
    <citation type="submission" date="2021-01" db="EMBL/GenBank/DDBJ databases">
        <authorList>
            <person name="Corre E."/>
            <person name="Pelletier E."/>
            <person name="Niang G."/>
            <person name="Scheremetjew M."/>
            <person name="Finn R."/>
            <person name="Kale V."/>
            <person name="Holt S."/>
            <person name="Cochrane G."/>
            <person name="Meng A."/>
            <person name="Brown T."/>
            <person name="Cohen L."/>
        </authorList>
    </citation>
    <scope>NUCLEOTIDE SEQUENCE</scope>
    <source>
        <strain evidence="8">RCC1614</strain>
    </source>
</reference>
<accession>A0A7R9T6W3</accession>
<evidence type="ECO:0000256" key="3">
    <source>
        <dbReference type="ARBA" id="ARBA00022576"/>
    </source>
</evidence>
<evidence type="ECO:0000256" key="2">
    <source>
        <dbReference type="ARBA" id="ARBA00008954"/>
    </source>
</evidence>
<evidence type="ECO:0000256" key="6">
    <source>
        <dbReference type="ARBA" id="ARBA00048021"/>
    </source>
</evidence>
<evidence type="ECO:0008006" key="9">
    <source>
        <dbReference type="Google" id="ProtNLM"/>
    </source>
</evidence>
<dbReference type="Gene3D" id="3.90.1150.10">
    <property type="entry name" value="Aspartate Aminotransferase, domain 1"/>
    <property type="match status" value="1"/>
</dbReference>
<dbReference type="PIRSF" id="PIRSF000521">
    <property type="entry name" value="Transaminase_4ab_Lys_Orn"/>
    <property type="match status" value="1"/>
</dbReference>
<dbReference type="PANTHER" id="PTHR43206:SF1">
    <property type="entry name" value="4-AMINOBUTYRATE AMINOTRANSFERASE, MITOCHONDRIAL"/>
    <property type="match status" value="1"/>
</dbReference>
<dbReference type="InterPro" id="IPR015421">
    <property type="entry name" value="PyrdxlP-dep_Trfase_major"/>
</dbReference>
<dbReference type="InterPro" id="IPR015422">
    <property type="entry name" value="PyrdxlP-dep_Trfase_small"/>
</dbReference>
<name>A0A7R9T6W3_MICPS</name>
<dbReference type="GO" id="GO:0005739">
    <property type="term" value="C:mitochondrion"/>
    <property type="evidence" value="ECO:0007669"/>
    <property type="project" value="TreeGrafter"/>
</dbReference>
<evidence type="ECO:0000256" key="5">
    <source>
        <dbReference type="ARBA" id="ARBA00022898"/>
    </source>
</evidence>
<comment type="similarity">
    <text evidence="2 7">Belongs to the class-III pyridoxal-phosphate-dependent aminotransferase family.</text>
</comment>
<comment type="catalytic activity">
    <reaction evidence="6">
        <text>4-aminobutanoate + 2-oxoglutarate = succinate semialdehyde + L-glutamate</text>
        <dbReference type="Rhea" id="RHEA:23352"/>
        <dbReference type="ChEBI" id="CHEBI:16810"/>
        <dbReference type="ChEBI" id="CHEBI:29985"/>
        <dbReference type="ChEBI" id="CHEBI:57706"/>
        <dbReference type="ChEBI" id="CHEBI:59888"/>
        <dbReference type="EC" id="2.6.1.19"/>
    </reaction>
</comment>
<dbReference type="SUPFAM" id="SSF53383">
    <property type="entry name" value="PLP-dependent transferases"/>
    <property type="match status" value="1"/>
</dbReference>
<keyword evidence="5 7" id="KW-0663">Pyridoxal phosphate</keyword>
<dbReference type="Pfam" id="PF00202">
    <property type="entry name" value="Aminotran_3"/>
    <property type="match status" value="1"/>
</dbReference>